<dbReference type="Proteomes" id="UP000324800">
    <property type="component" value="Unassembled WGS sequence"/>
</dbReference>
<comment type="caution">
    <text evidence="3">The sequence shown here is derived from an EMBL/GenBank/DDBJ whole genome shotgun (WGS) entry which is preliminary data.</text>
</comment>
<dbReference type="Gene3D" id="2.60.40.10">
    <property type="entry name" value="Immunoglobulins"/>
    <property type="match status" value="1"/>
</dbReference>
<dbReference type="Pfam" id="PF16561">
    <property type="entry name" value="AMPK1_CBM"/>
    <property type="match status" value="1"/>
</dbReference>
<dbReference type="InterPro" id="IPR050827">
    <property type="entry name" value="CRP1_MDG1_kinase"/>
</dbReference>
<dbReference type="InterPro" id="IPR032640">
    <property type="entry name" value="AMPK1_CBM"/>
</dbReference>
<dbReference type="OrthoDB" id="5873279at2759"/>
<sequence length="111" mass="13298">MYAYDQQDSSIKHKLTRYDASSKGDTDQFEWPYDGIKVFIRGSFDNWTSSIPLQRRDSDGVHEVILLFRRGEGYSYKYVVDKIWKYRMDKETKVDAHGNVNNFLDLRYVRR</sequence>
<comment type="similarity">
    <text evidence="1">Belongs to the 5'-AMP-activated protein kinase beta subunit family.</text>
</comment>
<dbReference type="EMBL" id="SNRW01005651">
    <property type="protein sequence ID" value="KAA6384654.1"/>
    <property type="molecule type" value="Genomic_DNA"/>
</dbReference>
<evidence type="ECO:0000313" key="3">
    <source>
        <dbReference type="EMBL" id="KAA6384654.1"/>
    </source>
</evidence>
<dbReference type="AlphaFoldDB" id="A0A5J4VQ10"/>
<protein>
    <recommendedName>
        <fullName evidence="2">AMP-activated protein kinase glycogen-binding domain-containing protein</fullName>
    </recommendedName>
</protein>
<reference evidence="3 4" key="1">
    <citation type="submission" date="2019-03" db="EMBL/GenBank/DDBJ databases">
        <title>Single cell metagenomics reveals metabolic interactions within the superorganism composed of flagellate Streblomastix strix and complex community of Bacteroidetes bacteria on its surface.</title>
        <authorList>
            <person name="Treitli S.C."/>
            <person name="Kolisko M."/>
            <person name="Husnik F."/>
            <person name="Keeling P."/>
            <person name="Hampl V."/>
        </authorList>
    </citation>
    <scope>NUCLEOTIDE SEQUENCE [LARGE SCALE GENOMIC DNA]</scope>
    <source>
        <strain evidence="3">ST1C</strain>
    </source>
</reference>
<proteinExistence type="inferred from homology"/>
<dbReference type="PANTHER" id="PTHR10343">
    <property type="entry name" value="5'-AMP-ACTIVATED PROTEIN KINASE , BETA SUBUNIT"/>
    <property type="match status" value="1"/>
</dbReference>
<organism evidence="3 4">
    <name type="scientific">Streblomastix strix</name>
    <dbReference type="NCBI Taxonomy" id="222440"/>
    <lineage>
        <taxon>Eukaryota</taxon>
        <taxon>Metamonada</taxon>
        <taxon>Preaxostyla</taxon>
        <taxon>Oxymonadida</taxon>
        <taxon>Streblomastigidae</taxon>
        <taxon>Streblomastix</taxon>
    </lineage>
</organism>
<dbReference type="InterPro" id="IPR014756">
    <property type="entry name" value="Ig_E-set"/>
</dbReference>
<evidence type="ECO:0000256" key="1">
    <source>
        <dbReference type="ARBA" id="ARBA00010926"/>
    </source>
</evidence>
<dbReference type="SUPFAM" id="SSF81296">
    <property type="entry name" value="E set domains"/>
    <property type="match status" value="1"/>
</dbReference>
<feature type="domain" description="AMP-activated protein kinase glycogen-binding" evidence="2">
    <location>
        <begin position="28"/>
        <end position="106"/>
    </location>
</feature>
<evidence type="ECO:0000259" key="2">
    <source>
        <dbReference type="Pfam" id="PF16561"/>
    </source>
</evidence>
<name>A0A5J4VQ10_9EUKA</name>
<evidence type="ECO:0000313" key="4">
    <source>
        <dbReference type="Proteomes" id="UP000324800"/>
    </source>
</evidence>
<dbReference type="PANTHER" id="PTHR10343:SF84">
    <property type="entry name" value="5'-AMP-ACTIVATED PROTEIN KINASE SUBUNIT BETA-1"/>
    <property type="match status" value="1"/>
</dbReference>
<dbReference type="CDD" id="cd02859">
    <property type="entry name" value="E_set_AMPKbeta_like_N"/>
    <property type="match status" value="1"/>
</dbReference>
<dbReference type="InterPro" id="IPR013783">
    <property type="entry name" value="Ig-like_fold"/>
</dbReference>
<gene>
    <name evidence="3" type="ORF">EZS28_019820</name>
</gene>
<accession>A0A5J4VQ10</accession>